<proteinExistence type="predicted"/>
<keyword evidence="2" id="KW-1185">Reference proteome</keyword>
<name>A0AA43XLU6_9CLOT</name>
<dbReference type="SUPFAM" id="SSF52833">
    <property type="entry name" value="Thioredoxin-like"/>
    <property type="match status" value="1"/>
</dbReference>
<comment type="caution">
    <text evidence="1">The sequence shown here is derived from an EMBL/GenBank/DDBJ whole genome shotgun (WGS) entry which is preliminary data.</text>
</comment>
<dbReference type="InterPro" id="IPR036249">
    <property type="entry name" value="Thioredoxin-like_sf"/>
</dbReference>
<dbReference type="Proteomes" id="UP000449710">
    <property type="component" value="Unassembled WGS sequence"/>
</dbReference>
<protein>
    <submittedName>
        <fullName evidence="1">Uncharacterized protein</fullName>
    </submittedName>
</protein>
<dbReference type="EMBL" id="SUMG01000012">
    <property type="protein sequence ID" value="NBG88831.1"/>
    <property type="molecule type" value="Genomic_DNA"/>
</dbReference>
<evidence type="ECO:0000313" key="2">
    <source>
        <dbReference type="Proteomes" id="UP000449710"/>
    </source>
</evidence>
<sequence length="78" mass="8630">MMKVEICEHCAGEEMEEVIQGFKDFEEALKEKSMTLNVEKTGCLGSCQGPVVRVNGKVYTEVHPNEVEGIVSEVLKQG</sequence>
<dbReference type="CDD" id="cd02980">
    <property type="entry name" value="TRX_Fd_family"/>
    <property type="match status" value="1"/>
</dbReference>
<dbReference type="Pfam" id="PF01257">
    <property type="entry name" value="2Fe-2S_thioredx"/>
    <property type="match status" value="1"/>
</dbReference>
<dbReference type="Gene3D" id="3.40.30.10">
    <property type="entry name" value="Glutaredoxin"/>
    <property type="match status" value="1"/>
</dbReference>
<gene>
    <name evidence="1" type="ORF">ISALK_09985</name>
</gene>
<reference evidence="1 2" key="1">
    <citation type="submission" date="2019-04" db="EMBL/GenBank/DDBJ databases">
        <title>Isachenkonia alkalipeptolytica gen. nov. sp. nov. a new anaerobic, alkiliphilic organothrophic bacterium capable to reduce synthesized ferrihydrite isolated from a soda lake.</title>
        <authorList>
            <person name="Toshchakov S.V."/>
            <person name="Zavarzina D.G."/>
            <person name="Zhilina T.N."/>
            <person name="Kostrikina N.A."/>
            <person name="Kublanov I.V."/>
        </authorList>
    </citation>
    <scope>NUCLEOTIDE SEQUENCE [LARGE SCALE GENOMIC DNA]</scope>
    <source>
        <strain evidence="1 2">Z-1701</strain>
    </source>
</reference>
<evidence type="ECO:0000313" key="1">
    <source>
        <dbReference type="EMBL" id="NBG88831.1"/>
    </source>
</evidence>
<dbReference type="AlphaFoldDB" id="A0AA43XLU6"/>
<dbReference type="RefSeq" id="WP_160721864.1">
    <property type="nucleotide sequence ID" value="NZ_SUMG01000012.1"/>
</dbReference>
<accession>A0AA43XLU6</accession>
<organism evidence="1 2">
    <name type="scientific">Isachenkonia alkalipeptolytica</name>
    <dbReference type="NCBI Taxonomy" id="2565777"/>
    <lineage>
        <taxon>Bacteria</taxon>
        <taxon>Bacillati</taxon>
        <taxon>Bacillota</taxon>
        <taxon>Clostridia</taxon>
        <taxon>Eubacteriales</taxon>
        <taxon>Clostridiaceae</taxon>
        <taxon>Isachenkonia</taxon>
    </lineage>
</organism>